<feature type="transmembrane region" description="Helical" evidence="3">
    <location>
        <begin position="148"/>
        <end position="166"/>
    </location>
</feature>
<keyword evidence="3" id="KW-0812">Transmembrane</keyword>
<dbReference type="PANTHER" id="PTHR30531">
    <property type="entry name" value="FLAGELLAR BIOSYNTHETIC PROTEIN FLHB"/>
    <property type="match status" value="1"/>
</dbReference>
<evidence type="ECO:0000313" key="4">
    <source>
        <dbReference type="EMBL" id="TGX53204.1"/>
    </source>
</evidence>
<sequence length="378" mass="40835">MSESFGEKTEAPTPRRKRKAVEEGQLLKSKDFGTALVILVGCFWMAFLGPSLIGACKEVMTASFSFGRGDVEHFEPWRPLAAAGWKLAPSLAGLLALSVVAAILGQAGLGSIGWNNKLFAPKASRVNPASGLKRMFGPTGWIELGKSLLKVLLLGAMGAWMLRSITTRSLGQVSTDLPGAVGSLGGQFLTLMFVMAAGLLIIAGIDLPIQMIRHFRQLRMTKQEVKEEHKESEGSPELKAQQRARQREILKGGYRKTVATAHVVLTNPTHFSVALRYDSGKDQVPVVVAKGRGQTALAIRELAGEFAVPVLEYPQLARAVYYTSREGQEVRDDLYQAIAIVLAFVFGINARAGATQPPVTVPPGALFDEDGQKIERPA</sequence>
<evidence type="ECO:0000313" key="5">
    <source>
        <dbReference type="Proteomes" id="UP000306147"/>
    </source>
</evidence>
<dbReference type="PRINTS" id="PR00950">
    <property type="entry name" value="TYPE3IMSPROT"/>
</dbReference>
<feature type="transmembrane region" description="Helical" evidence="3">
    <location>
        <begin position="32"/>
        <end position="53"/>
    </location>
</feature>
<comment type="caution">
    <text evidence="4">The sequence shown here is derived from an EMBL/GenBank/DDBJ whole genome shotgun (WGS) entry which is preliminary data.</text>
</comment>
<keyword evidence="4" id="KW-0282">Flagellum</keyword>
<keyword evidence="4" id="KW-0966">Cell projection</keyword>
<dbReference type="AlphaFoldDB" id="A0A4S1XA70"/>
<evidence type="ECO:0000256" key="1">
    <source>
        <dbReference type="ARBA" id="ARBA00010690"/>
    </source>
</evidence>
<accession>A0A4S1XA70</accession>
<proteinExistence type="inferred from homology"/>
<feature type="region of interest" description="Disordered" evidence="2">
    <location>
        <begin position="1"/>
        <end position="22"/>
    </location>
</feature>
<reference evidence="4 5" key="1">
    <citation type="submission" date="2019-04" db="EMBL/GenBank/DDBJ databases">
        <title>Sphingomonas psychrotolerans sp. nov., isolated from soil in the Tianshan Mountains, Xinjiang, China.</title>
        <authorList>
            <person name="Luo Y."/>
            <person name="Sheng H."/>
        </authorList>
    </citation>
    <scope>NUCLEOTIDE SEQUENCE [LARGE SCALE GENOMIC DNA]</scope>
    <source>
        <strain evidence="4 5">ZFGT-11</strain>
    </source>
</reference>
<dbReference type="PANTHER" id="PTHR30531:SF12">
    <property type="entry name" value="FLAGELLAR BIOSYNTHETIC PROTEIN FLHB"/>
    <property type="match status" value="1"/>
</dbReference>
<keyword evidence="3" id="KW-1133">Transmembrane helix</keyword>
<dbReference type="Proteomes" id="UP000306147">
    <property type="component" value="Unassembled WGS sequence"/>
</dbReference>
<dbReference type="GO" id="GO:0005886">
    <property type="term" value="C:plasma membrane"/>
    <property type="evidence" value="ECO:0007669"/>
    <property type="project" value="TreeGrafter"/>
</dbReference>
<organism evidence="4 5">
    <name type="scientific">Sphingomonas gei</name>
    <dbReference type="NCBI Taxonomy" id="1395960"/>
    <lineage>
        <taxon>Bacteria</taxon>
        <taxon>Pseudomonadati</taxon>
        <taxon>Pseudomonadota</taxon>
        <taxon>Alphaproteobacteria</taxon>
        <taxon>Sphingomonadales</taxon>
        <taxon>Sphingomonadaceae</taxon>
        <taxon>Sphingomonas</taxon>
    </lineage>
</organism>
<dbReference type="InterPro" id="IPR029025">
    <property type="entry name" value="T3SS_substrate_exporter_C"/>
</dbReference>
<dbReference type="OrthoDB" id="9807950at2"/>
<dbReference type="SUPFAM" id="SSF160544">
    <property type="entry name" value="EscU C-terminal domain-like"/>
    <property type="match status" value="1"/>
</dbReference>
<evidence type="ECO:0000256" key="3">
    <source>
        <dbReference type="SAM" id="Phobius"/>
    </source>
</evidence>
<feature type="transmembrane region" description="Helical" evidence="3">
    <location>
        <begin position="186"/>
        <end position="209"/>
    </location>
</feature>
<keyword evidence="5" id="KW-1185">Reference proteome</keyword>
<dbReference type="RefSeq" id="WP_135963714.1">
    <property type="nucleotide sequence ID" value="NZ_SRXT01000004.1"/>
</dbReference>
<dbReference type="InterPro" id="IPR006135">
    <property type="entry name" value="T3SS_substrate_exporter"/>
</dbReference>
<protein>
    <submittedName>
        <fullName evidence="4">Flagellar biosynthesis protein FlhB</fullName>
    </submittedName>
</protein>
<dbReference type="Pfam" id="PF01312">
    <property type="entry name" value="Bac_export_2"/>
    <property type="match status" value="1"/>
</dbReference>
<dbReference type="GO" id="GO:0009306">
    <property type="term" value="P:protein secretion"/>
    <property type="evidence" value="ECO:0007669"/>
    <property type="project" value="InterPro"/>
</dbReference>
<feature type="compositionally biased region" description="Basic and acidic residues" evidence="2">
    <location>
        <begin position="1"/>
        <end position="10"/>
    </location>
</feature>
<gene>
    <name evidence="4" type="ORF">E5A73_10070</name>
</gene>
<name>A0A4S1XA70_9SPHN</name>
<dbReference type="EMBL" id="SRXT01000004">
    <property type="protein sequence ID" value="TGX53204.1"/>
    <property type="molecule type" value="Genomic_DNA"/>
</dbReference>
<comment type="similarity">
    <text evidence="1">Belongs to the type III secretion exporter family.</text>
</comment>
<keyword evidence="4" id="KW-0969">Cilium</keyword>
<evidence type="ECO:0000256" key="2">
    <source>
        <dbReference type="SAM" id="MobiDB-lite"/>
    </source>
</evidence>
<keyword evidence="3" id="KW-0472">Membrane</keyword>
<feature type="transmembrane region" description="Helical" evidence="3">
    <location>
        <begin position="87"/>
        <end position="109"/>
    </location>
</feature>
<dbReference type="Gene3D" id="3.40.1690.10">
    <property type="entry name" value="secretion proteins EscU"/>
    <property type="match status" value="1"/>
</dbReference>